<dbReference type="InterPro" id="IPR005311">
    <property type="entry name" value="PBP_dimer"/>
</dbReference>
<sequence length="676" mass="74958" precursor="true">MLIFDQLKKDDPQLRFLAVLVLAGLLVLLGGLWWIQVVSVKFYQEKLETQSIRTVRIPAVRGRILDREGRPIADNRPSYNVNMYLEALSRNFQTNYATALAQARTNFNSRIKAQEAVLKRKLTPQEKKLLAQNEKNRSTIQQETRYQVSSSIVTELGNRLQCEVSLDPKEFQKRYDKARALPLLIRPNLTPEQVARFEEQSMYTPGMYLDIQSVRYYPNGNSAAHLLGYLQRNSDSSDGEEADYDYRLDDWKGVAGIERVFNTELRGVAGSKSVLVNNLGYRQNETIWAQAEPGKNVVLTIDMDIQKAAEAALQSAGADPRGAVVVMDARNGDILAMASAPNYNPNYFVQHPEPAVYEREKQRWIDEELRPQANRAMQENLAPGSIFKMVVGLAALELGVLNPRDPFPSQGYYIVGNHTFHDKAGPGLYDFSRALARSSNPYFMHQGLKPGVLPKVVALGQKLHLGEKTGLIPGQETRGVFPTPKDISSDSWHDGDTAILSIGQGMINITPVQAAVMIAAIANGGKVFWPRLVSRLETAEGEVVQTFPEGRLRDNLGVSPRNLKIVHEAMMADVESVDGTGHKAAVQGWHIAGKTGTAEVERHGGKDRNAQQTWFASFAPVESPRYVVVATVEGGASGGLTCAPIAHKVYLALQQREQQPHDKRSATRPGTLAQIQ</sequence>
<dbReference type="InterPro" id="IPR001460">
    <property type="entry name" value="PCN-bd_Tpept"/>
</dbReference>
<keyword evidence="2" id="KW-0378">Hydrolase</keyword>
<evidence type="ECO:0000313" key="8">
    <source>
        <dbReference type="EMBL" id="EEF61178.1"/>
    </source>
</evidence>
<keyword evidence="9" id="KW-1185">Reference proteome</keyword>
<accession>B9XG16</accession>
<feature type="transmembrane region" description="Helical" evidence="5">
    <location>
        <begin position="16"/>
        <end position="35"/>
    </location>
</feature>
<dbReference type="AlphaFoldDB" id="B9XG16"/>
<evidence type="ECO:0000256" key="5">
    <source>
        <dbReference type="SAM" id="Phobius"/>
    </source>
</evidence>
<dbReference type="Gene3D" id="3.90.1310.10">
    <property type="entry name" value="Penicillin-binding protein 2a (Domain 2)"/>
    <property type="match status" value="2"/>
</dbReference>
<keyword evidence="8" id="KW-0808">Transferase</keyword>
<protein>
    <submittedName>
        <fullName evidence="8">Penicillin-binding protein 2</fullName>
        <ecNumber evidence="8">2.4.1.129</ecNumber>
    </submittedName>
</protein>
<dbReference type="Proteomes" id="UP000003688">
    <property type="component" value="Unassembled WGS sequence"/>
</dbReference>
<dbReference type="SUPFAM" id="SSF56601">
    <property type="entry name" value="beta-lactamase/transpeptidase-like"/>
    <property type="match status" value="1"/>
</dbReference>
<keyword evidence="3 5" id="KW-0472">Membrane</keyword>
<evidence type="ECO:0000259" key="6">
    <source>
        <dbReference type="Pfam" id="PF00905"/>
    </source>
</evidence>
<dbReference type="PANTHER" id="PTHR30627">
    <property type="entry name" value="PEPTIDOGLYCAN D,D-TRANSPEPTIDASE"/>
    <property type="match status" value="1"/>
</dbReference>
<evidence type="ECO:0000256" key="1">
    <source>
        <dbReference type="ARBA" id="ARBA00004370"/>
    </source>
</evidence>
<keyword evidence="5" id="KW-1133">Transmembrane helix</keyword>
<dbReference type="STRING" id="320771.Cflav_PD3895"/>
<dbReference type="GO" id="GO:0016757">
    <property type="term" value="F:glycosyltransferase activity"/>
    <property type="evidence" value="ECO:0007669"/>
    <property type="project" value="UniProtKB-KW"/>
</dbReference>
<dbReference type="GO" id="GO:0005886">
    <property type="term" value="C:plasma membrane"/>
    <property type="evidence" value="ECO:0007669"/>
    <property type="project" value="TreeGrafter"/>
</dbReference>
<dbReference type="Pfam" id="PF03717">
    <property type="entry name" value="PBP_dimer"/>
    <property type="match status" value="1"/>
</dbReference>
<dbReference type="GO" id="GO:0008658">
    <property type="term" value="F:penicillin binding"/>
    <property type="evidence" value="ECO:0007669"/>
    <property type="project" value="InterPro"/>
</dbReference>
<feature type="domain" description="Penicillin-binding protein transpeptidase" evidence="6">
    <location>
        <begin position="322"/>
        <end position="649"/>
    </location>
</feature>
<keyword evidence="2" id="KW-0121">Carboxypeptidase</keyword>
<comment type="subcellular location">
    <subcellularLocation>
        <location evidence="1">Membrane</location>
    </subcellularLocation>
</comment>
<evidence type="ECO:0000259" key="7">
    <source>
        <dbReference type="Pfam" id="PF03717"/>
    </source>
</evidence>
<dbReference type="OrthoDB" id="9804124at2"/>
<dbReference type="EC" id="2.4.1.129" evidence="8"/>
<dbReference type="RefSeq" id="WP_007414762.1">
    <property type="nucleotide sequence ID" value="NZ_ABOX02000011.1"/>
</dbReference>
<keyword evidence="2" id="KW-0645">Protease</keyword>
<dbReference type="EMBL" id="ABOX02000011">
    <property type="protein sequence ID" value="EEF61178.1"/>
    <property type="molecule type" value="Genomic_DNA"/>
</dbReference>
<evidence type="ECO:0000313" key="9">
    <source>
        <dbReference type="Proteomes" id="UP000003688"/>
    </source>
</evidence>
<comment type="caution">
    <text evidence="8">The sequence shown here is derived from an EMBL/GenBank/DDBJ whole genome shotgun (WGS) entry which is preliminary data.</text>
</comment>
<feature type="region of interest" description="Disordered" evidence="4">
    <location>
        <begin position="656"/>
        <end position="676"/>
    </location>
</feature>
<organism evidence="8 9">
    <name type="scientific">Pedosphaera parvula (strain Ellin514)</name>
    <dbReference type="NCBI Taxonomy" id="320771"/>
    <lineage>
        <taxon>Bacteria</taxon>
        <taxon>Pseudomonadati</taxon>
        <taxon>Verrucomicrobiota</taxon>
        <taxon>Pedosphaerae</taxon>
        <taxon>Pedosphaerales</taxon>
        <taxon>Pedosphaeraceae</taxon>
        <taxon>Pedosphaera</taxon>
    </lineage>
</organism>
<evidence type="ECO:0000256" key="2">
    <source>
        <dbReference type="ARBA" id="ARBA00022645"/>
    </source>
</evidence>
<name>B9XG16_PEDPL</name>
<dbReference type="GO" id="GO:0071555">
    <property type="term" value="P:cell wall organization"/>
    <property type="evidence" value="ECO:0007669"/>
    <property type="project" value="TreeGrafter"/>
</dbReference>
<feature type="domain" description="Penicillin-binding protein dimerisation" evidence="7">
    <location>
        <begin position="57"/>
        <end position="285"/>
    </location>
</feature>
<dbReference type="Gene3D" id="3.40.710.10">
    <property type="entry name" value="DD-peptidase/beta-lactamase superfamily"/>
    <property type="match status" value="1"/>
</dbReference>
<evidence type="ECO:0000256" key="3">
    <source>
        <dbReference type="ARBA" id="ARBA00023136"/>
    </source>
</evidence>
<dbReference type="InterPro" id="IPR036138">
    <property type="entry name" value="PBP_dimer_sf"/>
</dbReference>
<keyword evidence="5" id="KW-0812">Transmembrane</keyword>
<dbReference type="GO" id="GO:0004180">
    <property type="term" value="F:carboxypeptidase activity"/>
    <property type="evidence" value="ECO:0007669"/>
    <property type="project" value="UniProtKB-KW"/>
</dbReference>
<gene>
    <name evidence="8" type="ORF">Cflav_PD3895</name>
</gene>
<proteinExistence type="predicted"/>
<reference evidence="8 9" key="1">
    <citation type="journal article" date="2011" name="J. Bacteriol.">
        <title>Genome sequence of 'Pedosphaera parvula' Ellin514, an aerobic Verrucomicrobial isolate from pasture soil.</title>
        <authorList>
            <person name="Kant R."/>
            <person name="van Passel M.W."/>
            <person name="Sangwan P."/>
            <person name="Palva A."/>
            <person name="Lucas S."/>
            <person name="Copeland A."/>
            <person name="Lapidus A."/>
            <person name="Glavina Del Rio T."/>
            <person name="Dalin E."/>
            <person name="Tice H."/>
            <person name="Bruce D."/>
            <person name="Goodwin L."/>
            <person name="Pitluck S."/>
            <person name="Chertkov O."/>
            <person name="Larimer F.W."/>
            <person name="Land M.L."/>
            <person name="Hauser L."/>
            <person name="Brettin T.S."/>
            <person name="Detter J.C."/>
            <person name="Han S."/>
            <person name="de Vos W.M."/>
            <person name="Janssen P.H."/>
            <person name="Smidt H."/>
        </authorList>
    </citation>
    <scope>NUCLEOTIDE SEQUENCE [LARGE SCALE GENOMIC DNA]</scope>
    <source>
        <strain evidence="8 9">Ellin514</strain>
    </source>
</reference>
<evidence type="ECO:0000256" key="4">
    <source>
        <dbReference type="SAM" id="MobiDB-lite"/>
    </source>
</evidence>
<keyword evidence="8" id="KW-0328">Glycosyltransferase</keyword>
<dbReference type="Pfam" id="PF00905">
    <property type="entry name" value="Transpeptidase"/>
    <property type="match status" value="1"/>
</dbReference>
<dbReference type="SUPFAM" id="SSF56519">
    <property type="entry name" value="Penicillin binding protein dimerisation domain"/>
    <property type="match status" value="1"/>
</dbReference>
<dbReference type="InterPro" id="IPR050515">
    <property type="entry name" value="Beta-lactam/transpept"/>
</dbReference>
<dbReference type="InterPro" id="IPR012338">
    <property type="entry name" value="Beta-lactam/transpept-like"/>
</dbReference>